<dbReference type="Proteomes" id="UP000587527">
    <property type="component" value="Unassembled WGS sequence"/>
</dbReference>
<dbReference type="EMBL" id="JACHMN010000002">
    <property type="protein sequence ID" value="MBB5871719.1"/>
    <property type="molecule type" value="Genomic_DNA"/>
</dbReference>
<dbReference type="Gene3D" id="1.10.1740.10">
    <property type="match status" value="1"/>
</dbReference>
<dbReference type="Gene3D" id="1.10.10.10">
    <property type="entry name" value="Winged helix-like DNA-binding domain superfamily/Winged helix DNA-binding domain"/>
    <property type="match status" value="1"/>
</dbReference>
<dbReference type="GO" id="GO:0006352">
    <property type="term" value="P:DNA-templated transcription initiation"/>
    <property type="evidence" value="ECO:0007669"/>
    <property type="project" value="InterPro"/>
</dbReference>
<dbReference type="SUPFAM" id="SSF88659">
    <property type="entry name" value="Sigma3 and sigma4 domains of RNA polymerase sigma factors"/>
    <property type="match status" value="1"/>
</dbReference>
<evidence type="ECO:0000256" key="1">
    <source>
        <dbReference type="ARBA" id="ARBA00010641"/>
    </source>
</evidence>
<reference evidence="8 9" key="1">
    <citation type="submission" date="2020-08" db="EMBL/GenBank/DDBJ databases">
        <title>Sequencing the genomes of 1000 actinobacteria strains.</title>
        <authorList>
            <person name="Klenk H.-P."/>
        </authorList>
    </citation>
    <scope>NUCLEOTIDE SEQUENCE [LARGE SCALE GENOMIC DNA]</scope>
    <source>
        <strain evidence="8 9">DSM 45362</strain>
    </source>
</reference>
<evidence type="ECO:0000259" key="7">
    <source>
        <dbReference type="Pfam" id="PF08281"/>
    </source>
</evidence>
<sequence length="168" mass="18484">MSRSATAEIAVMRVVRRSVGDFDDFYAAGFQPLALQLYAYLGDLGLAQDLTQEAFCRALGRWKRISTDDEPVAWVRRTAWSLATKPGRAGAVTRGRRQELIEVGARRLALAEALATLPPNHRRAVVLHHLARLSVAEIAEQERIPQGTAQNRLDQGQAALAAALRKDS</sequence>
<keyword evidence="4" id="KW-0238">DNA-binding</keyword>
<dbReference type="AlphaFoldDB" id="A0A841BX48"/>
<evidence type="ECO:0000256" key="5">
    <source>
        <dbReference type="ARBA" id="ARBA00023163"/>
    </source>
</evidence>
<accession>A0A841BX48</accession>
<dbReference type="Pfam" id="PF08281">
    <property type="entry name" value="Sigma70_r4_2"/>
    <property type="match status" value="1"/>
</dbReference>
<keyword evidence="9" id="KW-1185">Reference proteome</keyword>
<dbReference type="NCBIfam" id="TIGR02937">
    <property type="entry name" value="sigma70-ECF"/>
    <property type="match status" value="1"/>
</dbReference>
<comment type="caution">
    <text evidence="8">The sequence shown here is derived from an EMBL/GenBank/DDBJ whole genome shotgun (WGS) entry which is preliminary data.</text>
</comment>
<evidence type="ECO:0000259" key="6">
    <source>
        <dbReference type="Pfam" id="PF04542"/>
    </source>
</evidence>
<evidence type="ECO:0000256" key="2">
    <source>
        <dbReference type="ARBA" id="ARBA00023015"/>
    </source>
</evidence>
<keyword evidence="5" id="KW-0804">Transcription</keyword>
<organism evidence="8 9">
    <name type="scientific">Allocatelliglobosispora scoriae</name>
    <dbReference type="NCBI Taxonomy" id="643052"/>
    <lineage>
        <taxon>Bacteria</taxon>
        <taxon>Bacillati</taxon>
        <taxon>Actinomycetota</taxon>
        <taxon>Actinomycetes</taxon>
        <taxon>Micromonosporales</taxon>
        <taxon>Micromonosporaceae</taxon>
        <taxon>Allocatelliglobosispora</taxon>
    </lineage>
</organism>
<dbReference type="InterPro" id="IPR036388">
    <property type="entry name" value="WH-like_DNA-bd_sf"/>
</dbReference>
<dbReference type="InterPro" id="IPR007627">
    <property type="entry name" value="RNA_pol_sigma70_r2"/>
</dbReference>
<comment type="similarity">
    <text evidence="1">Belongs to the sigma-70 factor family. ECF subfamily.</text>
</comment>
<dbReference type="InterPro" id="IPR013249">
    <property type="entry name" value="RNA_pol_sigma70_r4_t2"/>
</dbReference>
<dbReference type="GO" id="GO:0003677">
    <property type="term" value="F:DNA binding"/>
    <property type="evidence" value="ECO:0007669"/>
    <property type="project" value="UniProtKB-KW"/>
</dbReference>
<keyword evidence="3" id="KW-0731">Sigma factor</keyword>
<evidence type="ECO:0000313" key="8">
    <source>
        <dbReference type="EMBL" id="MBB5871719.1"/>
    </source>
</evidence>
<dbReference type="InterPro" id="IPR014284">
    <property type="entry name" value="RNA_pol_sigma-70_dom"/>
</dbReference>
<feature type="domain" description="RNA polymerase sigma factor 70 region 4 type 2" evidence="7">
    <location>
        <begin position="108"/>
        <end position="155"/>
    </location>
</feature>
<gene>
    <name evidence="8" type="ORF">F4553_005098</name>
</gene>
<dbReference type="InterPro" id="IPR013325">
    <property type="entry name" value="RNA_pol_sigma_r2"/>
</dbReference>
<protein>
    <submittedName>
        <fullName evidence="8">RNA polymerase sigma-70 factor (ECF subfamily)</fullName>
    </submittedName>
</protein>
<proteinExistence type="inferred from homology"/>
<evidence type="ECO:0000313" key="9">
    <source>
        <dbReference type="Proteomes" id="UP000587527"/>
    </source>
</evidence>
<dbReference type="SUPFAM" id="SSF88946">
    <property type="entry name" value="Sigma2 domain of RNA polymerase sigma factors"/>
    <property type="match status" value="1"/>
</dbReference>
<dbReference type="GO" id="GO:0016987">
    <property type="term" value="F:sigma factor activity"/>
    <property type="evidence" value="ECO:0007669"/>
    <property type="project" value="UniProtKB-KW"/>
</dbReference>
<name>A0A841BX48_9ACTN</name>
<dbReference type="InterPro" id="IPR013324">
    <property type="entry name" value="RNA_pol_sigma_r3/r4-like"/>
</dbReference>
<dbReference type="PANTHER" id="PTHR43133:SF50">
    <property type="entry name" value="ECF RNA POLYMERASE SIGMA FACTOR SIGM"/>
    <property type="match status" value="1"/>
</dbReference>
<dbReference type="PANTHER" id="PTHR43133">
    <property type="entry name" value="RNA POLYMERASE ECF-TYPE SIGMA FACTO"/>
    <property type="match status" value="1"/>
</dbReference>
<dbReference type="RefSeq" id="WP_312875357.1">
    <property type="nucleotide sequence ID" value="NZ_JACHMN010000002.1"/>
</dbReference>
<feature type="domain" description="RNA polymerase sigma-70 region 2" evidence="6">
    <location>
        <begin position="37"/>
        <end position="83"/>
    </location>
</feature>
<keyword evidence="2" id="KW-0805">Transcription regulation</keyword>
<evidence type="ECO:0000256" key="4">
    <source>
        <dbReference type="ARBA" id="ARBA00023125"/>
    </source>
</evidence>
<dbReference type="Pfam" id="PF04542">
    <property type="entry name" value="Sigma70_r2"/>
    <property type="match status" value="1"/>
</dbReference>
<dbReference type="InterPro" id="IPR039425">
    <property type="entry name" value="RNA_pol_sigma-70-like"/>
</dbReference>
<evidence type="ECO:0000256" key="3">
    <source>
        <dbReference type="ARBA" id="ARBA00023082"/>
    </source>
</evidence>